<feature type="domain" description="Pyridoxine 5'-phosphate oxidase dimerisation C-terminal" evidence="13">
    <location>
        <begin position="199"/>
        <end position="254"/>
    </location>
</feature>
<evidence type="ECO:0000256" key="8">
    <source>
        <dbReference type="ARBA" id="ARBA00022630"/>
    </source>
</evidence>
<dbReference type="GO" id="GO:0010181">
    <property type="term" value="F:FMN binding"/>
    <property type="evidence" value="ECO:0007669"/>
    <property type="project" value="InterPro"/>
</dbReference>
<comment type="cofactor">
    <cofactor evidence="1">
        <name>FMN</name>
        <dbReference type="ChEBI" id="CHEBI:58210"/>
    </cofactor>
</comment>
<dbReference type="NCBIfam" id="NF004231">
    <property type="entry name" value="PRK05679.1"/>
    <property type="match status" value="1"/>
</dbReference>
<evidence type="ECO:0000256" key="9">
    <source>
        <dbReference type="ARBA" id="ARBA00022643"/>
    </source>
</evidence>
<dbReference type="InterPro" id="IPR011576">
    <property type="entry name" value="Pyridox_Oxase_N"/>
</dbReference>
<evidence type="ECO:0000256" key="6">
    <source>
        <dbReference type="ARBA" id="ARBA00011738"/>
    </source>
</evidence>
<comment type="pathway">
    <text evidence="3">Cofactor metabolism; pyridoxal 5'-phosphate salvage; pyridoxal 5'-phosphate from pyridoxamine 5'-phosphate: step 1/1.</text>
</comment>
<dbReference type="PIRSF" id="PIRSF000190">
    <property type="entry name" value="Pyd_amn-ph_oxd"/>
    <property type="match status" value="1"/>
</dbReference>
<dbReference type="GO" id="GO:0004733">
    <property type="term" value="F:pyridoxamine phosphate oxidase activity"/>
    <property type="evidence" value="ECO:0007669"/>
    <property type="project" value="UniProtKB-EC"/>
</dbReference>
<evidence type="ECO:0000256" key="2">
    <source>
        <dbReference type="ARBA" id="ARBA00003691"/>
    </source>
</evidence>
<dbReference type="VEuPathDB" id="VectorBase:GAUT049676"/>
<keyword evidence="15" id="KW-1185">Reference proteome</keyword>
<evidence type="ECO:0000256" key="1">
    <source>
        <dbReference type="ARBA" id="ARBA00001917"/>
    </source>
</evidence>
<dbReference type="EnsemblMetazoa" id="GAUT049676-RA">
    <property type="protein sequence ID" value="GAUT049676-PA"/>
    <property type="gene ID" value="GAUT049676"/>
</dbReference>
<keyword evidence="9" id="KW-0288">FMN</keyword>
<evidence type="ECO:0000259" key="13">
    <source>
        <dbReference type="Pfam" id="PF10590"/>
    </source>
</evidence>
<evidence type="ECO:0000256" key="10">
    <source>
        <dbReference type="ARBA" id="ARBA00023002"/>
    </source>
</evidence>
<evidence type="ECO:0000256" key="3">
    <source>
        <dbReference type="ARBA" id="ARBA00004738"/>
    </source>
</evidence>
<evidence type="ECO:0000313" key="14">
    <source>
        <dbReference type="EnsemblMetazoa" id="GAUT049676-PA"/>
    </source>
</evidence>
<feature type="domain" description="Pyridoxamine 5'-phosphate oxidase N-terminal" evidence="12">
    <location>
        <begin position="66"/>
        <end position="180"/>
    </location>
</feature>
<dbReference type="SUPFAM" id="SSF50475">
    <property type="entry name" value="FMN-binding split barrel"/>
    <property type="match status" value="1"/>
</dbReference>
<comment type="pathway">
    <text evidence="4">Cofactor metabolism; pyridoxal 5'-phosphate salvage; pyridoxal 5'-phosphate from pyridoxine 5'-phosphate: step 1/1.</text>
</comment>
<dbReference type="Proteomes" id="UP000078200">
    <property type="component" value="Unassembled WGS sequence"/>
</dbReference>
<evidence type="ECO:0000259" key="12">
    <source>
        <dbReference type="Pfam" id="PF01243"/>
    </source>
</evidence>
<dbReference type="InterPro" id="IPR019576">
    <property type="entry name" value="Pyridoxamine_oxidase_dimer_C"/>
</dbReference>
<evidence type="ECO:0000313" key="15">
    <source>
        <dbReference type="Proteomes" id="UP000078200"/>
    </source>
</evidence>
<dbReference type="Pfam" id="PF01243">
    <property type="entry name" value="PNPOx_N"/>
    <property type="match status" value="1"/>
</dbReference>
<proteinExistence type="inferred from homology"/>
<dbReference type="FunFam" id="2.30.110.10:FF:000005">
    <property type="entry name" value="NAD(P)H-hydrate epimerase"/>
    <property type="match status" value="1"/>
</dbReference>
<reference evidence="14" key="1">
    <citation type="submission" date="2020-05" db="UniProtKB">
        <authorList>
            <consortium name="EnsemblMetazoa"/>
        </authorList>
    </citation>
    <scope>IDENTIFICATION</scope>
    <source>
        <strain evidence="14">TTRI</strain>
    </source>
</reference>
<dbReference type="InterPro" id="IPR019740">
    <property type="entry name" value="Pyridox_Oxase_CS"/>
</dbReference>
<dbReference type="GO" id="GO:0008615">
    <property type="term" value="P:pyridoxine biosynthetic process"/>
    <property type="evidence" value="ECO:0007669"/>
    <property type="project" value="UniProtKB-KW"/>
</dbReference>
<evidence type="ECO:0000256" key="11">
    <source>
        <dbReference type="ARBA" id="ARBA00023096"/>
    </source>
</evidence>
<comment type="subunit">
    <text evidence="6">Homodimer.</text>
</comment>
<sequence>MSKLSIFYNSLKYFIIINKRNMSLDTLSALRIKYKEKKEVLLEENIIIKEPITLFKEWMELALKTEEILEPNAACLATVNSKGCPSNRFVLLKDVSFDGFTFFTNYGSRKAKDMATNPNVAMTLYWCPLRRSVRIEGKAEKIPIADSMKYFHQRPRASQIGALVSEQSTRIPSRHHLDVAEQKLKNDLGDDKEVPMPNWGGYLIRPQLIEFWQGQVDRLHDRIVFRRGSDVDKEIDGTLVHKGENGWIYERLAP</sequence>
<dbReference type="Pfam" id="PF10590">
    <property type="entry name" value="PNP_phzG_C"/>
    <property type="match status" value="1"/>
</dbReference>
<evidence type="ECO:0000256" key="4">
    <source>
        <dbReference type="ARBA" id="ARBA00005037"/>
    </source>
</evidence>
<dbReference type="PROSITE" id="PS01064">
    <property type="entry name" value="PYRIDOX_OXIDASE"/>
    <property type="match status" value="1"/>
</dbReference>
<comment type="similarity">
    <text evidence="5">Belongs to the pyridoxamine 5'-phosphate oxidase family.</text>
</comment>
<dbReference type="PANTHER" id="PTHR10851">
    <property type="entry name" value="PYRIDOXINE-5-PHOSPHATE OXIDASE"/>
    <property type="match status" value="1"/>
</dbReference>
<name>A0A1A9VW91_GLOAU</name>
<protein>
    <recommendedName>
        <fullName evidence="7">pyridoxal 5'-phosphate synthase</fullName>
        <ecNumber evidence="7">1.4.3.5</ecNumber>
    </recommendedName>
</protein>
<dbReference type="PANTHER" id="PTHR10851:SF0">
    <property type="entry name" value="PYRIDOXINE-5'-PHOSPHATE OXIDASE"/>
    <property type="match status" value="1"/>
</dbReference>
<dbReference type="STRING" id="7395.A0A1A9VW91"/>
<dbReference type="InterPro" id="IPR000659">
    <property type="entry name" value="Pyridox_Oxase"/>
</dbReference>
<accession>A0A1A9VW91</accession>
<dbReference type="NCBIfam" id="TIGR00558">
    <property type="entry name" value="pdxH"/>
    <property type="match status" value="1"/>
</dbReference>
<evidence type="ECO:0000256" key="5">
    <source>
        <dbReference type="ARBA" id="ARBA00007301"/>
    </source>
</evidence>
<dbReference type="AlphaFoldDB" id="A0A1A9VW91"/>
<comment type="function">
    <text evidence="2">Catalyzes the oxidation of either pyridoxine 5'-phosphate (PNP) or pyridoxamine 5'-phosphate (PMP) into pyridoxal 5'-phosphate (PLP).</text>
</comment>
<keyword evidence="8" id="KW-0285">Flavoprotein</keyword>
<keyword evidence="11" id="KW-0664">Pyridoxine biosynthesis</keyword>
<keyword evidence="10" id="KW-0560">Oxidoreductase</keyword>
<dbReference type="Gene3D" id="2.30.110.10">
    <property type="entry name" value="Electron Transport, Fmn-binding Protein, Chain A"/>
    <property type="match status" value="1"/>
</dbReference>
<dbReference type="UniPathway" id="UPA01068">
    <property type="reaction ID" value="UER00304"/>
</dbReference>
<dbReference type="EC" id="1.4.3.5" evidence="7"/>
<evidence type="ECO:0000256" key="7">
    <source>
        <dbReference type="ARBA" id="ARBA00012801"/>
    </source>
</evidence>
<dbReference type="InterPro" id="IPR012349">
    <property type="entry name" value="Split_barrel_FMN-bd"/>
</dbReference>
<organism evidence="14 15">
    <name type="scientific">Glossina austeni</name>
    <name type="common">Savannah tsetse fly</name>
    <dbReference type="NCBI Taxonomy" id="7395"/>
    <lineage>
        <taxon>Eukaryota</taxon>
        <taxon>Metazoa</taxon>
        <taxon>Ecdysozoa</taxon>
        <taxon>Arthropoda</taxon>
        <taxon>Hexapoda</taxon>
        <taxon>Insecta</taxon>
        <taxon>Pterygota</taxon>
        <taxon>Neoptera</taxon>
        <taxon>Endopterygota</taxon>
        <taxon>Diptera</taxon>
        <taxon>Brachycera</taxon>
        <taxon>Muscomorpha</taxon>
        <taxon>Hippoboscoidea</taxon>
        <taxon>Glossinidae</taxon>
        <taxon>Glossina</taxon>
    </lineage>
</organism>